<feature type="compositionally biased region" description="Basic and acidic residues" evidence="2">
    <location>
        <begin position="51"/>
        <end position="63"/>
    </location>
</feature>
<protein>
    <submittedName>
        <fullName evidence="4">CspA family cold shock protein</fullName>
    </submittedName>
</protein>
<proteinExistence type="predicted"/>
<dbReference type="SUPFAM" id="SSF50249">
    <property type="entry name" value="Nucleic acid-binding proteins"/>
    <property type="match status" value="1"/>
</dbReference>
<name>A0ABU0CAB0_9BRAD</name>
<dbReference type="RefSeq" id="WP_307155496.1">
    <property type="nucleotide sequence ID" value="NZ_JAUSUK010000002.1"/>
</dbReference>
<dbReference type="Pfam" id="PF00313">
    <property type="entry name" value="CSD"/>
    <property type="match status" value="1"/>
</dbReference>
<dbReference type="PRINTS" id="PR00050">
    <property type="entry name" value="COLDSHOCK"/>
</dbReference>
<dbReference type="InterPro" id="IPR011129">
    <property type="entry name" value="CSD"/>
</dbReference>
<accession>A0ABU0CAB0</accession>
<dbReference type="InterPro" id="IPR050181">
    <property type="entry name" value="Cold_shock_domain"/>
</dbReference>
<gene>
    <name evidence="4" type="ORF">J2R99_003337</name>
</gene>
<dbReference type="InterPro" id="IPR002059">
    <property type="entry name" value="CSP_DNA-bd"/>
</dbReference>
<feature type="domain" description="CSD" evidence="3">
    <location>
        <begin position="163"/>
        <end position="230"/>
    </location>
</feature>
<sequence>MMNNGGRGGHDDDDFGERPDRDRSRRPRRGGAREFGSDFGSDAPPTPGYGDRGEGGFGRDNEGGYRGGGGGGGYRGGPNRGGGYRGGGEGGGYRGGGEGGGYRGGGEGGGYRGGGEGGGYRGGGGGGGYRGGGGGGGAGGGFRSGGGGGGGFQDRQPAEVGPRQNGTLKFFNADRGFGFISPEDGSKDVFVHISAIERSGLPQLAEGTKLSFETQQDRRGRGPQAVNLQLLEDEA</sequence>
<evidence type="ECO:0000256" key="1">
    <source>
        <dbReference type="RuleBase" id="RU000408"/>
    </source>
</evidence>
<evidence type="ECO:0000259" key="3">
    <source>
        <dbReference type="PROSITE" id="PS51857"/>
    </source>
</evidence>
<reference evidence="4 5" key="1">
    <citation type="submission" date="2023-07" db="EMBL/GenBank/DDBJ databases">
        <title>Genomic Encyclopedia of Type Strains, Phase IV (KMG-IV): sequencing the most valuable type-strain genomes for metagenomic binning, comparative biology and taxonomic classification.</title>
        <authorList>
            <person name="Goeker M."/>
        </authorList>
    </citation>
    <scope>NUCLEOTIDE SEQUENCE [LARGE SCALE GENOMIC DNA]</scope>
    <source>
        <strain evidence="4 5">DSM 11549</strain>
    </source>
</reference>
<dbReference type="InterPro" id="IPR012340">
    <property type="entry name" value="NA-bd_OB-fold"/>
</dbReference>
<comment type="caution">
    <text evidence="4">The sequence shown here is derived from an EMBL/GenBank/DDBJ whole genome shotgun (WGS) entry which is preliminary data.</text>
</comment>
<feature type="region of interest" description="Disordered" evidence="2">
    <location>
        <begin position="1"/>
        <end position="99"/>
    </location>
</feature>
<feature type="region of interest" description="Disordered" evidence="2">
    <location>
        <begin position="122"/>
        <end position="166"/>
    </location>
</feature>
<evidence type="ECO:0000256" key="2">
    <source>
        <dbReference type="SAM" id="MobiDB-lite"/>
    </source>
</evidence>
<dbReference type="Gene3D" id="2.40.50.140">
    <property type="entry name" value="Nucleic acid-binding proteins"/>
    <property type="match status" value="1"/>
</dbReference>
<organism evidence="4 5">
    <name type="scientific">Rhodopseudomonas julia</name>
    <dbReference type="NCBI Taxonomy" id="200617"/>
    <lineage>
        <taxon>Bacteria</taxon>
        <taxon>Pseudomonadati</taxon>
        <taxon>Pseudomonadota</taxon>
        <taxon>Alphaproteobacteria</taxon>
        <taxon>Hyphomicrobiales</taxon>
        <taxon>Nitrobacteraceae</taxon>
        <taxon>Rhodopseudomonas</taxon>
    </lineage>
</organism>
<feature type="region of interest" description="Disordered" evidence="2">
    <location>
        <begin position="212"/>
        <end position="235"/>
    </location>
</feature>
<evidence type="ECO:0000313" key="5">
    <source>
        <dbReference type="Proteomes" id="UP001230253"/>
    </source>
</evidence>
<dbReference type="SMART" id="SM00357">
    <property type="entry name" value="CSP"/>
    <property type="match status" value="1"/>
</dbReference>
<keyword evidence="5" id="KW-1185">Reference proteome</keyword>
<dbReference type="PANTHER" id="PTHR11544">
    <property type="entry name" value="COLD SHOCK DOMAIN CONTAINING PROTEINS"/>
    <property type="match status" value="1"/>
</dbReference>
<evidence type="ECO:0000313" key="4">
    <source>
        <dbReference type="EMBL" id="MDQ0327468.1"/>
    </source>
</evidence>
<dbReference type="PROSITE" id="PS00352">
    <property type="entry name" value="CSD_1"/>
    <property type="match status" value="1"/>
</dbReference>
<dbReference type="CDD" id="cd04458">
    <property type="entry name" value="CSP_CDS"/>
    <property type="match status" value="1"/>
</dbReference>
<dbReference type="Proteomes" id="UP001230253">
    <property type="component" value="Unassembled WGS sequence"/>
</dbReference>
<feature type="compositionally biased region" description="Gly residues" evidence="2">
    <location>
        <begin position="64"/>
        <end position="99"/>
    </location>
</feature>
<dbReference type="EMBL" id="JAUSUK010000002">
    <property type="protein sequence ID" value="MDQ0327468.1"/>
    <property type="molecule type" value="Genomic_DNA"/>
</dbReference>
<feature type="compositionally biased region" description="Gly residues" evidence="2">
    <location>
        <begin position="122"/>
        <end position="152"/>
    </location>
</feature>
<dbReference type="InterPro" id="IPR019844">
    <property type="entry name" value="CSD_CS"/>
</dbReference>
<comment type="subcellular location">
    <subcellularLocation>
        <location evidence="1">Cytoplasm</location>
    </subcellularLocation>
</comment>
<dbReference type="PROSITE" id="PS51857">
    <property type="entry name" value="CSD_2"/>
    <property type="match status" value="1"/>
</dbReference>